<proteinExistence type="predicted"/>
<name>A0A401HR61_9EURY</name>
<dbReference type="Gene3D" id="3.40.50.620">
    <property type="entry name" value="HUPs"/>
    <property type="match status" value="1"/>
</dbReference>
<dbReference type="InterPro" id="IPR052188">
    <property type="entry name" value="Ni-pincer_cofactor_biosynth"/>
</dbReference>
<comment type="caution">
    <text evidence="2">The sequence shown here is derived from an EMBL/GenBank/DDBJ whole genome shotgun (WGS) entry which is preliminary data.</text>
</comment>
<dbReference type="InterPro" id="IPR014729">
    <property type="entry name" value="Rossmann-like_a/b/a_fold"/>
</dbReference>
<dbReference type="PANTHER" id="PTHR43169">
    <property type="entry name" value="EXSB FAMILY PROTEIN"/>
    <property type="match status" value="1"/>
</dbReference>
<dbReference type="OrthoDB" id="85793at2157"/>
<dbReference type="PIRSF" id="PIRSF006601">
    <property type="entry name" value="ATPase_UCP006601"/>
    <property type="match status" value="1"/>
</dbReference>
<dbReference type="InterPro" id="IPR022310">
    <property type="entry name" value="NAD/GMP_synthase"/>
</dbReference>
<dbReference type="GO" id="GO:0006163">
    <property type="term" value="P:purine nucleotide metabolic process"/>
    <property type="evidence" value="ECO:0007669"/>
    <property type="project" value="UniProtKB-ARBA"/>
</dbReference>
<reference evidence="2 3" key="1">
    <citation type="journal article" date="2019" name="Int. J. Syst. Evol. Microbiol.">
        <title>Methanofervidicoccus abyssi gen. nov., sp. nov., a hydrogenotrophic methanogen, isolated from a hydrothermal vent chimney in the Mid-Cayman Spreading Center, the Caribbean Sea.</title>
        <authorList>
            <person name="Sakai S."/>
            <person name="Takaki Y."/>
            <person name="Miyazaki M."/>
            <person name="Ogawara M."/>
            <person name="Yanagawa K."/>
            <person name="Miyazaki J."/>
            <person name="Takai K."/>
        </authorList>
    </citation>
    <scope>NUCLEOTIDE SEQUENCE [LARGE SCALE GENOMIC DNA]</scope>
    <source>
        <strain evidence="2 3">HHB</strain>
    </source>
</reference>
<dbReference type="RefSeq" id="WP_131007590.1">
    <property type="nucleotide sequence ID" value="NZ_BFAX01000004.1"/>
</dbReference>
<dbReference type="SUPFAM" id="SSF52402">
    <property type="entry name" value="Adenine nucleotide alpha hydrolases-like"/>
    <property type="match status" value="1"/>
</dbReference>
<evidence type="ECO:0000313" key="3">
    <source>
        <dbReference type="Proteomes" id="UP000290527"/>
    </source>
</evidence>
<dbReference type="Pfam" id="PF02540">
    <property type="entry name" value="NAD_synthase"/>
    <property type="match status" value="1"/>
</dbReference>
<dbReference type="PANTHER" id="PTHR43169:SF1">
    <property type="entry name" value="ATPASE, PP-LOOP SUPERFAMILY-RELATED"/>
    <property type="match status" value="1"/>
</dbReference>
<sequence>MYPEVRDIRLKISMKNLENFYSSGVLEPQIYNKLKLLLSLSRDFKKFLKYILEEDNGEKERTVVAFSGGVDSTASALISKKVFHVVGVTIYSPIIMEKKDKDKISYLVEKLGITHRFIEVDLEDIKLGALEGRYHPCGRCHKRIEKCILNYARVEDIRYVVYGDMLSTGYLSIVKEDDDIIRINMPSFLSLTKNQCREILESIGIEIKQRYTCPLLRIAHRYERNKKFTIQRILREVRAQVVDSKEGLKNILEVLYQH</sequence>
<organism evidence="2 3">
    <name type="scientific">Methanofervidicoccus abyssi</name>
    <dbReference type="NCBI Taxonomy" id="2082189"/>
    <lineage>
        <taxon>Archaea</taxon>
        <taxon>Methanobacteriati</taxon>
        <taxon>Methanobacteriota</taxon>
        <taxon>Methanomada group</taxon>
        <taxon>Methanococci</taxon>
        <taxon>Methanococcales</taxon>
        <taxon>Methanofervidicoccus</taxon>
    </lineage>
</organism>
<dbReference type="EMBL" id="BFAX01000004">
    <property type="protein sequence ID" value="GBF36757.1"/>
    <property type="molecule type" value="Genomic_DNA"/>
</dbReference>
<accession>A0A401HR61</accession>
<dbReference type="Proteomes" id="UP000290527">
    <property type="component" value="Unassembled WGS sequence"/>
</dbReference>
<keyword evidence="3" id="KW-1185">Reference proteome</keyword>
<dbReference type="InterPro" id="IPR012096">
    <property type="entry name" value="ATPase_PP-loop_MJ1638"/>
</dbReference>
<gene>
    <name evidence="2" type="ORF">MHHB_P0987</name>
</gene>
<evidence type="ECO:0000313" key="2">
    <source>
        <dbReference type="EMBL" id="GBF36757.1"/>
    </source>
</evidence>
<dbReference type="AlphaFoldDB" id="A0A401HR61"/>
<protein>
    <recommendedName>
        <fullName evidence="1">NAD/GMP synthase domain-containing protein</fullName>
    </recommendedName>
</protein>
<feature type="domain" description="NAD/GMP synthase" evidence="1">
    <location>
        <begin position="43"/>
        <end position="121"/>
    </location>
</feature>
<evidence type="ECO:0000259" key="1">
    <source>
        <dbReference type="Pfam" id="PF02540"/>
    </source>
</evidence>